<reference evidence="5" key="1">
    <citation type="journal article" date="2017" name="Nat. Commun.">
        <title>The North American bullfrog draft genome provides insight into hormonal regulation of long noncoding RNA.</title>
        <authorList>
            <person name="Hammond S.A."/>
            <person name="Warren R.L."/>
            <person name="Vandervalk B.P."/>
            <person name="Kucuk E."/>
            <person name="Khan H."/>
            <person name="Gibb E.A."/>
            <person name="Pandoh P."/>
            <person name="Kirk H."/>
            <person name="Zhao Y."/>
            <person name="Jones M."/>
            <person name="Mungall A.J."/>
            <person name="Coope R."/>
            <person name="Pleasance S."/>
            <person name="Moore R.A."/>
            <person name="Holt R.A."/>
            <person name="Round J.M."/>
            <person name="Ohora S."/>
            <person name="Walle B.V."/>
            <person name="Veldhoen N."/>
            <person name="Helbing C.C."/>
            <person name="Birol I."/>
        </authorList>
    </citation>
    <scope>NUCLEOTIDE SEQUENCE [LARGE SCALE GENOMIC DNA]</scope>
</reference>
<dbReference type="GO" id="GO:0005849">
    <property type="term" value="C:mRNA cleavage factor complex"/>
    <property type="evidence" value="ECO:0007669"/>
    <property type="project" value="TreeGrafter"/>
</dbReference>
<dbReference type="InterPro" id="IPR008942">
    <property type="entry name" value="ENTH_VHS"/>
</dbReference>
<organism evidence="4 5">
    <name type="scientific">Aquarana catesbeiana</name>
    <name type="common">American bullfrog</name>
    <name type="synonym">Rana catesbeiana</name>
    <dbReference type="NCBI Taxonomy" id="8400"/>
    <lineage>
        <taxon>Eukaryota</taxon>
        <taxon>Metazoa</taxon>
        <taxon>Chordata</taxon>
        <taxon>Craniata</taxon>
        <taxon>Vertebrata</taxon>
        <taxon>Euteleostomi</taxon>
        <taxon>Amphibia</taxon>
        <taxon>Batrachia</taxon>
        <taxon>Anura</taxon>
        <taxon>Neobatrachia</taxon>
        <taxon>Ranoidea</taxon>
        <taxon>Ranidae</taxon>
        <taxon>Aquarana</taxon>
    </lineage>
</organism>
<protein>
    <recommendedName>
        <fullName evidence="3">CID domain-containing protein</fullName>
    </recommendedName>
</protein>
<accession>A0A2G9QLK0</accession>
<name>A0A2G9QLK0_AQUCT</name>
<evidence type="ECO:0000313" key="4">
    <source>
        <dbReference type="EMBL" id="PIO16426.1"/>
    </source>
</evidence>
<keyword evidence="1" id="KW-0175">Coiled coil</keyword>
<dbReference type="InterPro" id="IPR006569">
    <property type="entry name" value="CID_dom"/>
</dbReference>
<dbReference type="InterPro" id="IPR047415">
    <property type="entry name" value="Pcf11_CID"/>
</dbReference>
<gene>
    <name evidence="4" type="ORF">AB205_0219810</name>
</gene>
<dbReference type="InterPro" id="IPR048830">
    <property type="entry name" value="PCF11_helical"/>
</dbReference>
<evidence type="ECO:0000256" key="2">
    <source>
        <dbReference type="SAM" id="MobiDB-lite"/>
    </source>
</evidence>
<dbReference type="GO" id="GO:0031124">
    <property type="term" value="P:mRNA 3'-end processing"/>
    <property type="evidence" value="ECO:0007669"/>
    <property type="project" value="InterPro"/>
</dbReference>
<dbReference type="Pfam" id="PF20845">
    <property type="entry name" value="Pcf11_helical"/>
    <property type="match status" value="1"/>
</dbReference>
<keyword evidence="5" id="KW-1185">Reference proteome</keyword>
<evidence type="ECO:0000313" key="5">
    <source>
        <dbReference type="Proteomes" id="UP000228934"/>
    </source>
</evidence>
<sequence>MYLMDSIVKNVGRDYIAAFAKNIVSTFVIVFDKVDENTRKSLYKLRSTWEDIFTSKKLYALDVRVNQVDPAWPIKPLPPNVNTASIHVNPKFLNKPEEPTTPVIPVPKPVPSRTMKPEVPKSHLSQEQLIRQQLLMKQKQLLELQQKKLELELEQTKAQLVSNVLQVHLNDAP</sequence>
<dbReference type="SUPFAM" id="SSF48464">
    <property type="entry name" value="ENTH/VHS domain"/>
    <property type="match status" value="1"/>
</dbReference>
<dbReference type="GO" id="GO:0000993">
    <property type="term" value="F:RNA polymerase II complex binding"/>
    <property type="evidence" value="ECO:0007669"/>
    <property type="project" value="InterPro"/>
</dbReference>
<dbReference type="GO" id="GO:0005737">
    <property type="term" value="C:cytoplasm"/>
    <property type="evidence" value="ECO:0007669"/>
    <property type="project" value="TreeGrafter"/>
</dbReference>
<dbReference type="OrthoDB" id="343582at2759"/>
<dbReference type="Proteomes" id="UP000228934">
    <property type="component" value="Unassembled WGS sequence"/>
</dbReference>
<dbReference type="PANTHER" id="PTHR15921:SF3">
    <property type="entry name" value="PRE-MRNA CLEAVAGE COMPLEX 2 PROTEIN PCF11"/>
    <property type="match status" value="1"/>
</dbReference>
<dbReference type="CDD" id="cd16982">
    <property type="entry name" value="CID_Pcf11"/>
    <property type="match status" value="1"/>
</dbReference>
<dbReference type="EMBL" id="KV965999">
    <property type="protein sequence ID" value="PIO16426.1"/>
    <property type="molecule type" value="Genomic_DNA"/>
</dbReference>
<feature type="coiled-coil region" evidence="1">
    <location>
        <begin position="132"/>
        <end position="159"/>
    </location>
</feature>
<dbReference type="Gene3D" id="1.25.40.90">
    <property type="match status" value="1"/>
</dbReference>
<dbReference type="InterPro" id="IPR045154">
    <property type="entry name" value="PCF11-like"/>
</dbReference>
<feature type="domain" description="CID" evidence="3">
    <location>
        <begin position="1"/>
        <end position="69"/>
    </location>
</feature>
<proteinExistence type="predicted"/>
<dbReference type="AlphaFoldDB" id="A0A2G9QLK0"/>
<dbReference type="Pfam" id="PF04818">
    <property type="entry name" value="CID"/>
    <property type="match status" value="1"/>
</dbReference>
<dbReference type="PANTHER" id="PTHR15921">
    <property type="entry name" value="PRE-MRNA CLEAVAGE COMPLEX II"/>
    <property type="match status" value="1"/>
</dbReference>
<dbReference type="GO" id="GO:0006369">
    <property type="term" value="P:termination of RNA polymerase II transcription"/>
    <property type="evidence" value="ECO:0007669"/>
    <property type="project" value="InterPro"/>
</dbReference>
<evidence type="ECO:0000256" key="1">
    <source>
        <dbReference type="SAM" id="Coils"/>
    </source>
</evidence>
<dbReference type="PROSITE" id="PS51391">
    <property type="entry name" value="CID"/>
    <property type="match status" value="1"/>
</dbReference>
<evidence type="ECO:0000259" key="3">
    <source>
        <dbReference type="PROSITE" id="PS51391"/>
    </source>
</evidence>
<dbReference type="GO" id="GO:0003729">
    <property type="term" value="F:mRNA binding"/>
    <property type="evidence" value="ECO:0007669"/>
    <property type="project" value="InterPro"/>
</dbReference>
<feature type="region of interest" description="Disordered" evidence="2">
    <location>
        <begin position="97"/>
        <end position="121"/>
    </location>
</feature>